<dbReference type="InterPro" id="IPR050471">
    <property type="entry name" value="AB_hydrolase"/>
</dbReference>
<dbReference type="InterPro" id="IPR022742">
    <property type="entry name" value="Hydrolase_4"/>
</dbReference>
<dbReference type="SUPFAM" id="SSF53474">
    <property type="entry name" value="alpha/beta-Hydrolases"/>
    <property type="match status" value="1"/>
</dbReference>
<name>A0A9X1L7T0_9PROT</name>
<dbReference type="PANTHER" id="PTHR43433:SF8">
    <property type="entry name" value="BIFUNCTIONAL LIPASE_ADENYLATE CYCLASE LIPJ"/>
    <property type="match status" value="1"/>
</dbReference>
<dbReference type="SUPFAM" id="SSF55073">
    <property type="entry name" value="Nucleotide cyclase"/>
    <property type="match status" value="1"/>
</dbReference>
<comment type="caution">
    <text evidence="2">The sequence shown here is derived from an EMBL/GenBank/DDBJ whole genome shotgun (WGS) entry which is preliminary data.</text>
</comment>
<dbReference type="EMBL" id="JAJAQI010000014">
    <property type="protein sequence ID" value="MCB4822311.1"/>
    <property type="molecule type" value="Genomic_DNA"/>
</dbReference>
<dbReference type="Pfam" id="PF00211">
    <property type="entry name" value="Guanylate_cyc"/>
    <property type="match status" value="1"/>
</dbReference>
<accession>A0A9X1L7T0</accession>
<proteinExistence type="predicted"/>
<sequence>MRAPETHYARSGDVRIAYQVFGNGPFDLVFVPGFISNIDHYWDHPGMAHTFSRLASFCRLITFDKRGTGLSDRVGGLPTLEQRMDDLRAVMDAVGSERAALLGISEGGAMSMLFAATHPDRVRSLVLYGCYAHFHSWVLPPERFGPFLDAIDRDWGTGESLRAFAPSAVADEWMRNWWARYERVSASPSAALALMRMNAEIDVRHVLPAIHVPTLVIHRTGDTRVSVEGGRYLAEHIAGARYRELPGEDHLLWVGDTDRAITEIEEFLTGAHSDADPERVLATVLFTDIVGSTQRAAELGDRRWRLLLAEHNGIARREIARFRGREVHSLGDGFLATFDGPARAVRCACAIAETVRTSLGIKVRGGVHTGEIELDREESDVRGIAVHIAARIAALAGAGEVLVSGTVRDLVAGSGIRFRGCGSRTLKGVPGKVRLYAPE</sequence>
<dbReference type="Proteomes" id="UP001139311">
    <property type="component" value="Unassembled WGS sequence"/>
</dbReference>
<keyword evidence="3" id="KW-1185">Reference proteome</keyword>
<evidence type="ECO:0000313" key="3">
    <source>
        <dbReference type="Proteomes" id="UP001139311"/>
    </source>
</evidence>
<evidence type="ECO:0000259" key="1">
    <source>
        <dbReference type="PROSITE" id="PS50125"/>
    </source>
</evidence>
<dbReference type="Gene3D" id="3.40.50.1820">
    <property type="entry name" value="alpha/beta hydrolase"/>
    <property type="match status" value="1"/>
</dbReference>
<organism evidence="2 3">
    <name type="scientific">Roseicella aerolata</name>
    <dbReference type="NCBI Taxonomy" id="2883479"/>
    <lineage>
        <taxon>Bacteria</taxon>
        <taxon>Pseudomonadati</taxon>
        <taxon>Pseudomonadota</taxon>
        <taxon>Alphaproteobacteria</taxon>
        <taxon>Acetobacterales</taxon>
        <taxon>Roseomonadaceae</taxon>
        <taxon>Roseicella</taxon>
    </lineage>
</organism>
<dbReference type="PROSITE" id="PS50125">
    <property type="entry name" value="GUANYLATE_CYCLASE_2"/>
    <property type="match status" value="1"/>
</dbReference>
<dbReference type="RefSeq" id="WP_226608307.1">
    <property type="nucleotide sequence ID" value="NZ_JAJAQI010000014.1"/>
</dbReference>
<dbReference type="InterPro" id="IPR001054">
    <property type="entry name" value="A/G_cyclase"/>
</dbReference>
<dbReference type="Gene3D" id="3.30.70.1230">
    <property type="entry name" value="Nucleotide cyclase"/>
    <property type="match status" value="1"/>
</dbReference>
<dbReference type="AlphaFoldDB" id="A0A9X1L7T0"/>
<protein>
    <submittedName>
        <fullName evidence="2">Adenylate/guanylate cyclase domain-containing protein</fullName>
    </submittedName>
</protein>
<reference evidence="2" key="1">
    <citation type="submission" date="2021-10" db="EMBL/GenBank/DDBJ databases">
        <title>Roseicella aerolatum sp. nov., isolated from aerosols of e-waste dismantling site.</title>
        <authorList>
            <person name="Qin T."/>
        </authorList>
    </citation>
    <scope>NUCLEOTIDE SEQUENCE</scope>
    <source>
        <strain evidence="2">GB24</strain>
    </source>
</reference>
<dbReference type="InterPro" id="IPR000073">
    <property type="entry name" value="AB_hydrolase_1"/>
</dbReference>
<dbReference type="GO" id="GO:0035556">
    <property type="term" value="P:intracellular signal transduction"/>
    <property type="evidence" value="ECO:0007669"/>
    <property type="project" value="InterPro"/>
</dbReference>
<dbReference type="InterPro" id="IPR029787">
    <property type="entry name" value="Nucleotide_cyclase"/>
</dbReference>
<feature type="domain" description="Guanylate cyclase" evidence="1">
    <location>
        <begin position="283"/>
        <end position="393"/>
    </location>
</feature>
<dbReference type="PRINTS" id="PR00111">
    <property type="entry name" value="ABHYDROLASE"/>
</dbReference>
<gene>
    <name evidence="2" type="ORF">LHA35_11260</name>
</gene>
<dbReference type="GO" id="GO:0009190">
    <property type="term" value="P:cyclic nucleotide biosynthetic process"/>
    <property type="evidence" value="ECO:0007669"/>
    <property type="project" value="InterPro"/>
</dbReference>
<dbReference type="Pfam" id="PF12146">
    <property type="entry name" value="Hydrolase_4"/>
    <property type="match status" value="1"/>
</dbReference>
<dbReference type="GO" id="GO:0004016">
    <property type="term" value="F:adenylate cyclase activity"/>
    <property type="evidence" value="ECO:0007669"/>
    <property type="project" value="UniProtKB-ARBA"/>
</dbReference>
<dbReference type="CDD" id="cd07302">
    <property type="entry name" value="CHD"/>
    <property type="match status" value="1"/>
</dbReference>
<dbReference type="InterPro" id="IPR029058">
    <property type="entry name" value="AB_hydrolase_fold"/>
</dbReference>
<dbReference type="SMART" id="SM00044">
    <property type="entry name" value="CYCc"/>
    <property type="match status" value="1"/>
</dbReference>
<dbReference type="PANTHER" id="PTHR43433">
    <property type="entry name" value="HYDROLASE, ALPHA/BETA FOLD FAMILY PROTEIN"/>
    <property type="match status" value="1"/>
</dbReference>
<evidence type="ECO:0000313" key="2">
    <source>
        <dbReference type="EMBL" id="MCB4822311.1"/>
    </source>
</evidence>